<evidence type="ECO:0000313" key="2">
    <source>
        <dbReference type="Proteomes" id="UP000582837"/>
    </source>
</evidence>
<dbReference type="EMBL" id="JACHIA010000015">
    <property type="protein sequence ID" value="MBB6072511.1"/>
    <property type="molecule type" value="Genomic_DNA"/>
</dbReference>
<dbReference type="Proteomes" id="UP000582837">
    <property type="component" value="Unassembled WGS sequence"/>
</dbReference>
<gene>
    <name evidence="1" type="ORF">HNQ61_004173</name>
</gene>
<protein>
    <recommendedName>
        <fullName evidence="3">DUF4062 domain-containing protein</fullName>
    </recommendedName>
</protein>
<evidence type="ECO:0000313" key="1">
    <source>
        <dbReference type="EMBL" id="MBB6072511.1"/>
    </source>
</evidence>
<name>A0A841H340_9BACT</name>
<comment type="caution">
    <text evidence="1">The sequence shown here is derived from an EMBL/GenBank/DDBJ whole genome shotgun (WGS) entry which is preliminary data.</text>
</comment>
<evidence type="ECO:0008006" key="3">
    <source>
        <dbReference type="Google" id="ProtNLM"/>
    </source>
</evidence>
<proteinExistence type="predicted"/>
<keyword evidence="2" id="KW-1185">Reference proteome</keyword>
<organism evidence="1 2">
    <name type="scientific">Longimicrobium terrae</name>
    <dbReference type="NCBI Taxonomy" id="1639882"/>
    <lineage>
        <taxon>Bacteria</taxon>
        <taxon>Pseudomonadati</taxon>
        <taxon>Gemmatimonadota</taxon>
        <taxon>Longimicrobiia</taxon>
        <taxon>Longimicrobiales</taxon>
        <taxon>Longimicrobiaceae</taxon>
        <taxon>Longimicrobium</taxon>
    </lineage>
</organism>
<dbReference type="AlphaFoldDB" id="A0A841H340"/>
<accession>A0A841H340</accession>
<dbReference type="RefSeq" id="WP_170038214.1">
    <property type="nucleotide sequence ID" value="NZ_JABDTL010000002.1"/>
</dbReference>
<sequence>MSYPARVFRIAIASPSDVEEERATVVKAIQEWNDLHSADRKAVLLPLRWETHTAPTLGERPQETINREVIDHADLLIGIFWTRLGSPTGEHTSGTLEEIDHAGRAGKPVMLYFSRARVDPTSIDLDQLRALREYQSATYPQGLVENYATIVEFRDKLSRQLEMHVRKLMLAAAEGQVIDEEVDERRPLVHVEFADALVDDLLGEELSVALDRVEYEVKAIPDFQEEKKKPNSLTITVFSSSSANPNFYREYARYQAFLRSFHPLRLGAQNLGNVGVRDVLLEVSLLDGPRGTKILGSDEIPGQPSKTMNSMSTIFQFSRSSARRRTEDYHSELDVGALQPGRTVIADRTLYVTAAESGVMRLAVLIYGDRLPAPVKQVLTISVDVTTVPLKPEDLVPELATDLK</sequence>
<reference evidence="1 2" key="1">
    <citation type="submission" date="2020-08" db="EMBL/GenBank/DDBJ databases">
        <title>Genomic Encyclopedia of Type Strains, Phase IV (KMG-IV): sequencing the most valuable type-strain genomes for metagenomic binning, comparative biology and taxonomic classification.</title>
        <authorList>
            <person name="Goeker M."/>
        </authorList>
    </citation>
    <scope>NUCLEOTIDE SEQUENCE [LARGE SCALE GENOMIC DNA]</scope>
    <source>
        <strain evidence="1 2">DSM 29007</strain>
    </source>
</reference>